<dbReference type="KEGG" id="asha:G8E00_02645"/>
<reference evidence="1 2" key="1">
    <citation type="submission" date="2020-03" db="EMBL/GenBank/DDBJ databases">
        <authorList>
            <person name="Zhu W."/>
        </authorList>
    </citation>
    <scope>NUCLEOTIDE SEQUENCE [LARGE SCALE GENOMIC DNA]</scope>
    <source>
        <strain evidence="1 2">323-1</strain>
    </source>
</reference>
<dbReference type="Proteomes" id="UP000502297">
    <property type="component" value="Chromosome"/>
</dbReference>
<proteinExistence type="predicted"/>
<sequence>MAIQELTQTEVQSVCGAGVVGDAVQMGSNLFSGTLNAMAPIWTPLSLVPGVGIVHNAIDLVFLGVAEGTYGLGSMLGGCQDKVEFHYEKEKNAGVYNGAGILGGLFK</sequence>
<dbReference type="RefSeq" id="WP_166008531.1">
    <property type="nucleotide sequence ID" value="NZ_CP049801.1"/>
</dbReference>
<evidence type="ECO:0000313" key="2">
    <source>
        <dbReference type="Proteomes" id="UP000502297"/>
    </source>
</evidence>
<organism evidence="1 2">
    <name type="scientific">Acinetobacter shaoyimingii</name>
    <dbReference type="NCBI Taxonomy" id="2715164"/>
    <lineage>
        <taxon>Bacteria</taxon>
        <taxon>Pseudomonadati</taxon>
        <taxon>Pseudomonadota</taxon>
        <taxon>Gammaproteobacteria</taxon>
        <taxon>Moraxellales</taxon>
        <taxon>Moraxellaceae</taxon>
        <taxon>Acinetobacter</taxon>
    </lineage>
</organism>
<evidence type="ECO:0000313" key="1">
    <source>
        <dbReference type="EMBL" id="QIO04944.1"/>
    </source>
</evidence>
<accession>A0A6G8RSR1</accession>
<gene>
    <name evidence="1" type="ORF">G8E00_02645</name>
</gene>
<keyword evidence="2" id="KW-1185">Reference proteome</keyword>
<protein>
    <submittedName>
        <fullName evidence="1">Uncharacterized protein</fullName>
    </submittedName>
</protein>
<dbReference type="EMBL" id="CP049801">
    <property type="protein sequence ID" value="QIO04944.1"/>
    <property type="molecule type" value="Genomic_DNA"/>
</dbReference>
<name>A0A6G8RSR1_9GAMM</name>
<dbReference type="AlphaFoldDB" id="A0A6G8RSR1"/>